<proteinExistence type="predicted"/>
<dbReference type="PATRIC" id="fig|1212489.4.peg.2013"/>
<comment type="caution">
    <text evidence="1">The sequence shown here is derived from an EMBL/GenBank/DDBJ whole genome shotgun (WGS) entry which is preliminary data.</text>
</comment>
<gene>
    <name evidence="1" type="ORF">Ldro_1903</name>
</gene>
<name>A0A0W0SQ86_9GAMM</name>
<evidence type="ECO:0000313" key="1">
    <source>
        <dbReference type="EMBL" id="KTC85578.1"/>
    </source>
</evidence>
<dbReference type="AlphaFoldDB" id="A0A0W0SQ86"/>
<evidence type="ECO:0000313" key="2">
    <source>
        <dbReference type="Proteomes" id="UP000054736"/>
    </source>
</evidence>
<sequence length="634" mass="70365">MRAGGRVLSGKGKGFFAESGVGLPKSIARQLPPAAKDSPVFTTTPILEREYSTFGYKPTSFLGRKTLTTRLIVPELSQSGKRGIVLKAHEEDFKITLVKPNKPQKEAIVLHNAQLHRKKPMDSDSFMVIPKEENPQIISTTNQVLHSALRDNRKLSASQSNDREDVVKQTDQVLGGVTVDSLGPYFGGNPTVILNRNLKEAIYPDATLLDLSGIDAFREASEETEKHGPRLSSHRQSLLVFDKSSGLYRTELLESRAFVNSSIHRGMQKGPDGQYHPVTCYTPGSSLLSHSKSRVALRHDGSTLQTLSIATNASADVLTHWILNAANEVFGKDAHSLSGLKRIYSDKGVVESLIVHQGLGQKLTHFGLLFTGTPFDMTTMTIHRDKEGNALHIMSHKRTKPWPANESVIEITGPDGKRQCVIYDSIIPKVGFWRDFTVTKLAAPILNESVVMGAIEEGQLKDITDKELLEDMVAQNEKGRFTLGELLKEDVPISMKMAAAGLTKSDPRSRVTLVSPTGEFDKEKLIRQHMAQEPRTVEYYFCGRAARILAENLEAAIQDNYSLWEENASIRNLWSIVTSAVPTYGNITEYATEYSTVIKEIMKDPAEVQRMDECLKWAREASDLAITEDRTLAH</sequence>
<dbReference type="OrthoDB" id="5657157at2"/>
<protein>
    <submittedName>
        <fullName evidence="1">Uncharacterized protein</fullName>
    </submittedName>
</protein>
<dbReference type="Proteomes" id="UP000054736">
    <property type="component" value="Unassembled WGS sequence"/>
</dbReference>
<dbReference type="RefSeq" id="WP_058496202.1">
    <property type="nucleotide sequence ID" value="NZ_CAAAIU010000005.1"/>
</dbReference>
<keyword evidence="2" id="KW-1185">Reference proteome</keyword>
<dbReference type="STRING" id="1212489.Ldro_1903"/>
<accession>A0A0W0SQ86</accession>
<organism evidence="1 2">
    <name type="scientific">Legionella drozanskii LLAP-1</name>
    <dbReference type="NCBI Taxonomy" id="1212489"/>
    <lineage>
        <taxon>Bacteria</taxon>
        <taxon>Pseudomonadati</taxon>
        <taxon>Pseudomonadota</taxon>
        <taxon>Gammaproteobacteria</taxon>
        <taxon>Legionellales</taxon>
        <taxon>Legionellaceae</taxon>
        <taxon>Legionella</taxon>
    </lineage>
</organism>
<dbReference type="EMBL" id="LNXY01000027">
    <property type="protein sequence ID" value="KTC85578.1"/>
    <property type="molecule type" value="Genomic_DNA"/>
</dbReference>
<reference evidence="1 2" key="1">
    <citation type="submission" date="2015-11" db="EMBL/GenBank/DDBJ databases">
        <title>Genomic analysis of 38 Legionella species identifies large and diverse effector repertoires.</title>
        <authorList>
            <person name="Burstein D."/>
            <person name="Amaro F."/>
            <person name="Zusman T."/>
            <person name="Lifshitz Z."/>
            <person name="Cohen O."/>
            <person name="Gilbert J.A."/>
            <person name="Pupko T."/>
            <person name="Shuman H.A."/>
            <person name="Segal G."/>
        </authorList>
    </citation>
    <scope>NUCLEOTIDE SEQUENCE [LARGE SCALE GENOMIC DNA]</scope>
    <source>
        <strain evidence="1 2">ATCC 700990</strain>
    </source>
</reference>